<evidence type="ECO:0000313" key="1">
    <source>
        <dbReference type="EMBL" id="BBZ20829.1"/>
    </source>
</evidence>
<dbReference type="AlphaFoldDB" id="A0A7I7WT74"/>
<dbReference type="KEGG" id="mgad:MGAD_51640"/>
<evidence type="ECO:0000313" key="2">
    <source>
        <dbReference type="Proteomes" id="UP000466187"/>
    </source>
</evidence>
<name>A0A7I7WT74_MYCGU</name>
<dbReference type="EMBL" id="AP022608">
    <property type="protein sequence ID" value="BBZ20829.1"/>
    <property type="molecule type" value="Genomic_DNA"/>
</dbReference>
<sequence>MEVSDVSETAEPLLLPFLSRFAKWASSASLSTAKAMPSTIAAAGSVNPLVCSKRRDHCIVVIQNEKSVSLRQQHCGMRTGELYRGSNVLVAPSRAGQALQRRREVVDERQFTVGVTDREQASHGVAADEDPVDVVAGAVDADVVDRRESLGAREVDGPKVEHQLARNPGVLFDEAAEFASVTGVDVADHRDGQA</sequence>
<reference evidence="1 2" key="1">
    <citation type="journal article" date="2019" name="Emerg. Microbes Infect.">
        <title>Comprehensive subspecies identification of 175 nontuberculous mycobacteria species based on 7547 genomic profiles.</title>
        <authorList>
            <person name="Matsumoto Y."/>
            <person name="Kinjo T."/>
            <person name="Motooka D."/>
            <person name="Nabeya D."/>
            <person name="Jung N."/>
            <person name="Uechi K."/>
            <person name="Horii T."/>
            <person name="Iida T."/>
            <person name="Fujita J."/>
            <person name="Nakamura S."/>
        </authorList>
    </citation>
    <scope>NUCLEOTIDE SEQUENCE [LARGE SCALE GENOMIC DNA]</scope>
    <source>
        <strain evidence="1 2">JCM 12688</strain>
    </source>
</reference>
<accession>A0A7I7WT74</accession>
<organism evidence="1 2">
    <name type="scientific">Mycolicibacterium gadium</name>
    <name type="common">Mycobacterium gadium</name>
    <dbReference type="NCBI Taxonomy" id="1794"/>
    <lineage>
        <taxon>Bacteria</taxon>
        <taxon>Bacillati</taxon>
        <taxon>Actinomycetota</taxon>
        <taxon>Actinomycetes</taxon>
        <taxon>Mycobacteriales</taxon>
        <taxon>Mycobacteriaceae</taxon>
        <taxon>Mycolicibacterium</taxon>
    </lineage>
</organism>
<protein>
    <submittedName>
        <fullName evidence="1">Uncharacterized protein</fullName>
    </submittedName>
</protein>
<proteinExistence type="predicted"/>
<dbReference type="Proteomes" id="UP000466187">
    <property type="component" value="Chromosome"/>
</dbReference>
<gene>
    <name evidence="1" type="ORF">MGAD_51640</name>
</gene>